<organism evidence="1 2">
    <name type="scientific">Melghiribacillus thermohalophilus</name>
    <dbReference type="NCBI Taxonomy" id="1324956"/>
    <lineage>
        <taxon>Bacteria</taxon>
        <taxon>Bacillati</taxon>
        <taxon>Bacillota</taxon>
        <taxon>Bacilli</taxon>
        <taxon>Bacillales</taxon>
        <taxon>Bacillaceae</taxon>
        <taxon>Melghiribacillus</taxon>
    </lineage>
</organism>
<dbReference type="EMBL" id="SMAN01000016">
    <property type="protein sequence ID" value="TCT19913.1"/>
    <property type="molecule type" value="Genomic_DNA"/>
</dbReference>
<keyword evidence="2" id="KW-1185">Reference proteome</keyword>
<dbReference type="OrthoDB" id="2450230at2"/>
<evidence type="ECO:0000313" key="2">
    <source>
        <dbReference type="Proteomes" id="UP000294650"/>
    </source>
</evidence>
<dbReference type="PROSITE" id="PS51257">
    <property type="entry name" value="PROKAR_LIPOPROTEIN"/>
    <property type="match status" value="1"/>
</dbReference>
<protein>
    <submittedName>
        <fullName evidence="1">Uncharacterized protein</fullName>
    </submittedName>
</protein>
<dbReference type="AlphaFoldDB" id="A0A4R3MYT6"/>
<reference evidence="1 2" key="1">
    <citation type="submission" date="2019-03" db="EMBL/GenBank/DDBJ databases">
        <title>Genomic Encyclopedia of Type Strains, Phase IV (KMG-IV): sequencing the most valuable type-strain genomes for metagenomic binning, comparative biology and taxonomic classification.</title>
        <authorList>
            <person name="Goeker M."/>
        </authorList>
    </citation>
    <scope>NUCLEOTIDE SEQUENCE [LARGE SCALE GENOMIC DNA]</scope>
    <source>
        <strain evidence="1 2">DSM 25894</strain>
    </source>
</reference>
<comment type="caution">
    <text evidence="1">The sequence shown here is derived from an EMBL/GenBank/DDBJ whole genome shotgun (WGS) entry which is preliminary data.</text>
</comment>
<accession>A0A4R3MYT6</accession>
<sequence length="173" mass="19588">MRIKPILFLIIWTQLSVLLSGCLFVSEEQIIDDTERAVKDAFLADPTEATEETDSLSLYVPEKMDMADATEYNLVLQDGDQTYLLFFNPLEEDASRLLYESANKNDVLIDSTFQSEEQFGYVVAVPYNDDGQYELIVGLGGKRISTVSEKRNLAEDAGLMMEMVRSISYKQND</sequence>
<gene>
    <name evidence="1" type="ORF">EDD68_11642</name>
</gene>
<dbReference type="Proteomes" id="UP000294650">
    <property type="component" value="Unassembled WGS sequence"/>
</dbReference>
<evidence type="ECO:0000313" key="1">
    <source>
        <dbReference type="EMBL" id="TCT19913.1"/>
    </source>
</evidence>
<name>A0A4R3MYT6_9BACI</name>
<proteinExistence type="predicted"/>
<dbReference type="RefSeq" id="WP_132372339.1">
    <property type="nucleotide sequence ID" value="NZ_SMAN01000016.1"/>
</dbReference>